<sequence>MDIHPRTRQWIVGVAIGFSGLFLFLSLLGQAGPAGRVVEQSLFALFGWGTFLTPVFAGAIALIFFATERKAGGSSFVGGALLFIALLGLLAVFGDEEARRGGIVGRYIGLPVHSAVGVGGAALIFVGLGLVGGLVLLNYPAARRAQSQEEQEHDRTDRPAKSAAFAMLGLLGRTARGLLKKPSLPKIDMPSFPAANVSKSDFKLRPLERQGVVREVGEEAPFRSGLEDAVSTEALKIPYTSPPLTLFDGDKGKPTAGDIRANMAIIQRTLADFGIEVEMGDATVGPTVTQYTLKPSQGVKLSKITNLSNDLALALAAHPIRIEAPIPGRSLVGIEVPNKQVAIVRLRALLEEQAFRVSPYRLAFALGRDVAGAPVYAALEKMPHLLIAGATGTGKTIALNTILMSLLSRNAPAILRLLLVDPKRVEFPIYNGVPHLLTPVIVDVEKTVNALRWAVGEMERRFDVLSGAKARDIGMYNQGIGRGEDPMPYIIVVIDELADLMAARGREVEAAIVRLAQMARAVGIHLVVATQRPSVEVITGLIKANITSRMAFQVASQVDSRTVLDASGSEKLLGNGDMLFVSAETSKPRRIQGSYVSEKEVRRVTDFLKRGRKPEYEEGVTEHKEGETEFWEEGGGSFGELDPLYEEAKRLVIQSRKASASYLQRRLRVGYARAARIIDLLEEHGVVGPGEGAKPRELLIGADGRMEEEELEEE</sequence>
<feature type="transmembrane region" description="Helical" evidence="14">
    <location>
        <begin position="43"/>
        <end position="64"/>
    </location>
</feature>
<keyword evidence="12" id="KW-0131">Cell cycle</keyword>
<dbReference type="Pfam" id="PF01580">
    <property type="entry name" value="FtsK_SpoIIIE"/>
    <property type="match status" value="1"/>
</dbReference>
<evidence type="ECO:0000313" key="17">
    <source>
        <dbReference type="Proteomes" id="UP000177629"/>
    </source>
</evidence>
<evidence type="ECO:0000256" key="7">
    <source>
        <dbReference type="ARBA" id="ARBA00022829"/>
    </source>
</evidence>
<proteinExistence type="inferred from homology"/>
<evidence type="ECO:0000313" key="16">
    <source>
        <dbReference type="EMBL" id="OHA47696.1"/>
    </source>
</evidence>
<dbReference type="InterPro" id="IPR036388">
    <property type="entry name" value="WH-like_DNA-bd_sf"/>
</dbReference>
<dbReference type="InterPro" id="IPR050206">
    <property type="entry name" value="FtsK/SpoIIIE/SftA"/>
</dbReference>
<keyword evidence="11 14" id="KW-0472">Membrane</keyword>
<dbReference type="EMBL" id="MHSS01000015">
    <property type="protein sequence ID" value="OHA47696.1"/>
    <property type="molecule type" value="Genomic_DNA"/>
</dbReference>
<dbReference type="GO" id="GO:0007059">
    <property type="term" value="P:chromosome segregation"/>
    <property type="evidence" value="ECO:0007669"/>
    <property type="project" value="UniProtKB-KW"/>
</dbReference>
<keyword evidence="6 13" id="KW-0547">Nucleotide-binding</keyword>
<evidence type="ECO:0000256" key="11">
    <source>
        <dbReference type="ARBA" id="ARBA00023136"/>
    </source>
</evidence>
<reference evidence="16 17" key="1">
    <citation type="journal article" date="2016" name="Nat. Commun.">
        <title>Thousands of microbial genomes shed light on interconnected biogeochemical processes in an aquifer system.</title>
        <authorList>
            <person name="Anantharaman K."/>
            <person name="Brown C.T."/>
            <person name="Hug L.A."/>
            <person name="Sharon I."/>
            <person name="Castelle C.J."/>
            <person name="Probst A.J."/>
            <person name="Thomas B.C."/>
            <person name="Singh A."/>
            <person name="Wilkins M.J."/>
            <person name="Karaoz U."/>
            <person name="Brodie E.L."/>
            <person name="Williams K.H."/>
            <person name="Hubbard S.S."/>
            <person name="Banfield J.F."/>
        </authorList>
    </citation>
    <scope>NUCLEOTIDE SEQUENCE [LARGE SCALE GENOMIC DNA]</scope>
</reference>
<dbReference type="GO" id="GO:0005524">
    <property type="term" value="F:ATP binding"/>
    <property type="evidence" value="ECO:0007669"/>
    <property type="project" value="UniProtKB-UniRule"/>
</dbReference>
<dbReference type="InterPro" id="IPR025199">
    <property type="entry name" value="FtsK_4TM"/>
</dbReference>
<evidence type="ECO:0000256" key="1">
    <source>
        <dbReference type="ARBA" id="ARBA00004651"/>
    </source>
</evidence>
<dbReference type="GO" id="GO:0005886">
    <property type="term" value="C:plasma membrane"/>
    <property type="evidence" value="ECO:0007669"/>
    <property type="project" value="UniProtKB-SubCell"/>
</dbReference>
<dbReference type="Pfam" id="PF17854">
    <property type="entry name" value="FtsK_alpha"/>
    <property type="match status" value="1"/>
</dbReference>
<protein>
    <recommendedName>
        <fullName evidence="15">FtsK domain-containing protein</fullName>
    </recommendedName>
</protein>
<feature type="binding site" evidence="13">
    <location>
        <begin position="389"/>
        <end position="396"/>
    </location>
    <ligand>
        <name>ATP</name>
        <dbReference type="ChEBI" id="CHEBI:30616"/>
    </ligand>
</feature>
<dbReference type="PANTHER" id="PTHR22683:SF41">
    <property type="entry name" value="DNA TRANSLOCASE FTSK"/>
    <property type="match status" value="1"/>
</dbReference>
<dbReference type="SMART" id="SM00843">
    <property type="entry name" value="Ftsk_gamma"/>
    <property type="match status" value="1"/>
</dbReference>
<dbReference type="InterPro" id="IPR036390">
    <property type="entry name" value="WH_DNA-bd_sf"/>
</dbReference>
<evidence type="ECO:0000256" key="10">
    <source>
        <dbReference type="ARBA" id="ARBA00023125"/>
    </source>
</evidence>
<dbReference type="Pfam" id="PF09397">
    <property type="entry name" value="FtsK_gamma"/>
    <property type="match status" value="1"/>
</dbReference>
<evidence type="ECO:0000256" key="13">
    <source>
        <dbReference type="PROSITE-ProRule" id="PRU00289"/>
    </source>
</evidence>
<evidence type="ECO:0000256" key="2">
    <source>
        <dbReference type="ARBA" id="ARBA00006474"/>
    </source>
</evidence>
<accession>A0A1G2PH69</accession>
<dbReference type="Proteomes" id="UP000177629">
    <property type="component" value="Unassembled WGS sequence"/>
</dbReference>
<dbReference type="Gene3D" id="3.40.50.300">
    <property type="entry name" value="P-loop containing nucleotide triphosphate hydrolases"/>
    <property type="match status" value="1"/>
</dbReference>
<evidence type="ECO:0000256" key="3">
    <source>
        <dbReference type="ARBA" id="ARBA00022475"/>
    </source>
</evidence>
<feature type="transmembrane region" description="Helical" evidence="14">
    <location>
        <begin position="114"/>
        <end position="137"/>
    </location>
</feature>
<dbReference type="InterPro" id="IPR027417">
    <property type="entry name" value="P-loop_NTPase"/>
</dbReference>
<evidence type="ECO:0000259" key="15">
    <source>
        <dbReference type="PROSITE" id="PS50901"/>
    </source>
</evidence>
<comment type="similarity">
    <text evidence="2">Belongs to the FtsK/SpoIIIE/SftA family.</text>
</comment>
<dbReference type="PANTHER" id="PTHR22683">
    <property type="entry name" value="SPORULATION PROTEIN RELATED"/>
    <property type="match status" value="1"/>
</dbReference>
<evidence type="ECO:0000256" key="9">
    <source>
        <dbReference type="ARBA" id="ARBA00022989"/>
    </source>
</evidence>
<comment type="subcellular location">
    <subcellularLocation>
        <location evidence="1">Cell membrane</location>
        <topology evidence="1">Multi-pass membrane protein</topology>
    </subcellularLocation>
</comment>
<dbReference type="SUPFAM" id="SSF46785">
    <property type="entry name" value="Winged helix' DNA-binding domain"/>
    <property type="match status" value="1"/>
</dbReference>
<dbReference type="Gene3D" id="3.30.980.40">
    <property type="match status" value="1"/>
</dbReference>
<feature type="transmembrane region" description="Helical" evidence="14">
    <location>
        <begin position="12"/>
        <end position="31"/>
    </location>
</feature>
<keyword evidence="8 13" id="KW-0067">ATP-binding</keyword>
<dbReference type="GO" id="GO:0003677">
    <property type="term" value="F:DNA binding"/>
    <property type="evidence" value="ECO:0007669"/>
    <property type="project" value="UniProtKB-KW"/>
</dbReference>
<dbReference type="InterPro" id="IPR041027">
    <property type="entry name" value="FtsK_alpha"/>
</dbReference>
<dbReference type="SUPFAM" id="SSF52540">
    <property type="entry name" value="P-loop containing nucleoside triphosphate hydrolases"/>
    <property type="match status" value="1"/>
</dbReference>
<evidence type="ECO:0000256" key="4">
    <source>
        <dbReference type="ARBA" id="ARBA00022618"/>
    </source>
</evidence>
<keyword evidence="9 14" id="KW-1133">Transmembrane helix</keyword>
<dbReference type="Gene3D" id="1.10.10.10">
    <property type="entry name" value="Winged helix-like DNA-binding domain superfamily/Winged helix DNA-binding domain"/>
    <property type="match status" value="1"/>
</dbReference>
<organism evidence="16 17">
    <name type="scientific">Candidatus Terrybacteria bacterium RIFCSPHIGHO2_01_FULL_48_17</name>
    <dbReference type="NCBI Taxonomy" id="1802362"/>
    <lineage>
        <taxon>Bacteria</taxon>
        <taxon>Candidatus Terryibacteriota</taxon>
    </lineage>
</organism>
<evidence type="ECO:0000256" key="12">
    <source>
        <dbReference type="ARBA" id="ARBA00023306"/>
    </source>
</evidence>
<dbReference type="GO" id="GO:0051301">
    <property type="term" value="P:cell division"/>
    <property type="evidence" value="ECO:0007669"/>
    <property type="project" value="UniProtKB-KW"/>
</dbReference>
<evidence type="ECO:0000256" key="14">
    <source>
        <dbReference type="SAM" id="Phobius"/>
    </source>
</evidence>
<keyword evidence="5 14" id="KW-0812">Transmembrane</keyword>
<dbReference type="InterPro" id="IPR018541">
    <property type="entry name" value="Ftsk_gamma"/>
</dbReference>
<feature type="transmembrane region" description="Helical" evidence="14">
    <location>
        <begin position="76"/>
        <end position="94"/>
    </location>
</feature>
<evidence type="ECO:0000256" key="8">
    <source>
        <dbReference type="ARBA" id="ARBA00022840"/>
    </source>
</evidence>
<evidence type="ECO:0000256" key="5">
    <source>
        <dbReference type="ARBA" id="ARBA00022692"/>
    </source>
</evidence>
<keyword evidence="7" id="KW-0159">Chromosome partition</keyword>
<feature type="domain" description="FtsK" evidence="15">
    <location>
        <begin position="372"/>
        <end position="561"/>
    </location>
</feature>
<gene>
    <name evidence="16" type="ORF">A2806_03655</name>
</gene>
<keyword evidence="10" id="KW-0238">DNA-binding</keyword>
<dbReference type="PROSITE" id="PS50901">
    <property type="entry name" value="FTSK"/>
    <property type="match status" value="1"/>
</dbReference>
<dbReference type="Pfam" id="PF13491">
    <property type="entry name" value="FtsK_4TM"/>
    <property type="match status" value="1"/>
</dbReference>
<evidence type="ECO:0000256" key="6">
    <source>
        <dbReference type="ARBA" id="ARBA00022741"/>
    </source>
</evidence>
<dbReference type="InterPro" id="IPR002543">
    <property type="entry name" value="FtsK_dom"/>
</dbReference>
<dbReference type="AlphaFoldDB" id="A0A1G2PH69"/>
<dbReference type="CDD" id="cd01127">
    <property type="entry name" value="TrwB_TraG_TraD_VirD4"/>
    <property type="match status" value="1"/>
</dbReference>
<dbReference type="STRING" id="1802362.A2806_03655"/>
<comment type="caution">
    <text evidence="16">The sequence shown here is derived from an EMBL/GenBank/DDBJ whole genome shotgun (WGS) entry which is preliminary data.</text>
</comment>
<keyword evidence="4" id="KW-0132">Cell division</keyword>
<keyword evidence="3" id="KW-1003">Cell membrane</keyword>
<name>A0A1G2PH69_9BACT</name>